<organism evidence="2 3">
    <name type="scientific">Mycobacterium phage Waleliano</name>
    <dbReference type="NCBI Taxonomy" id="2530155"/>
    <lineage>
        <taxon>Viruses</taxon>
        <taxon>Duplodnaviria</taxon>
        <taxon>Heunggongvirae</taxon>
        <taxon>Uroviricota</taxon>
        <taxon>Caudoviricetes</taxon>
        <taxon>Bclasvirinae</taxon>
        <taxon>Coopervirus</taxon>
        <taxon>Coopervirus brownCNA</taxon>
    </lineage>
</organism>
<dbReference type="Proteomes" id="UP000293485">
    <property type="component" value="Segment"/>
</dbReference>
<dbReference type="EMBL" id="MK524486">
    <property type="protein sequence ID" value="QBI96132.1"/>
    <property type="molecule type" value="Genomic_DNA"/>
</dbReference>
<protein>
    <submittedName>
        <fullName evidence="2">Uncharacterized protein</fullName>
    </submittedName>
</protein>
<reference evidence="2 3" key="1">
    <citation type="submission" date="2019-02" db="EMBL/GenBank/DDBJ databases">
        <authorList>
            <person name="Fast K.M."/>
            <person name="Larrimore J.D."/>
            <person name="Sandel M.W."/>
            <person name="Roscher J.E."/>
            <person name="Garlena R.A."/>
            <person name="Russell D.A."/>
            <person name="Pope W.H."/>
            <person name="Jacobs-Sera D."/>
            <person name="Hatfull G.F."/>
        </authorList>
    </citation>
    <scope>NUCLEOTIDE SEQUENCE [LARGE SCALE GENOMIC DNA]</scope>
</reference>
<feature type="region of interest" description="Disordered" evidence="1">
    <location>
        <begin position="106"/>
        <end position="133"/>
    </location>
</feature>
<feature type="compositionally biased region" description="Basic and acidic residues" evidence="1">
    <location>
        <begin position="120"/>
        <end position="133"/>
    </location>
</feature>
<evidence type="ECO:0000313" key="3">
    <source>
        <dbReference type="Proteomes" id="UP000293485"/>
    </source>
</evidence>
<name>A0A481VQX5_9CAUD</name>
<accession>A0A481VQX5</accession>
<sequence>MDEWPELEALAQAMDAWDEWPGTPEPRAQAIIDKARDVVRNYRETKAMVAAYKAMPVDADQVRRAMGLPPLGESEPTKACIEVPVPPGYDESADPVVRHARQVWDDFGQAMQPGHPTTHLPREEPGGDRHRDH</sequence>
<evidence type="ECO:0000256" key="1">
    <source>
        <dbReference type="SAM" id="MobiDB-lite"/>
    </source>
</evidence>
<proteinExistence type="predicted"/>
<gene>
    <name evidence="2" type="primary">64</name>
    <name evidence="2" type="ORF">SEA_WALELIANO_64</name>
</gene>
<evidence type="ECO:0000313" key="2">
    <source>
        <dbReference type="EMBL" id="QBI96132.1"/>
    </source>
</evidence>